<dbReference type="Gene3D" id="2.60.120.200">
    <property type="match status" value="1"/>
</dbReference>
<comment type="caution">
    <text evidence="7">The sequence shown here is derived from an EMBL/GenBank/DDBJ whole genome shotgun (WGS) entry which is preliminary data.</text>
</comment>
<organism evidence="7 8">
    <name type="scientific">Ectobacillus funiculus</name>
    <dbReference type="NCBI Taxonomy" id="137993"/>
    <lineage>
        <taxon>Bacteria</taxon>
        <taxon>Bacillati</taxon>
        <taxon>Bacillota</taxon>
        <taxon>Bacilli</taxon>
        <taxon>Bacillales</taxon>
        <taxon>Bacillaceae</taxon>
        <taxon>Ectobacillus</taxon>
    </lineage>
</organism>
<keyword evidence="4" id="KW-0326">Glycosidase</keyword>
<dbReference type="InterPro" id="IPR006710">
    <property type="entry name" value="Glyco_hydro_43"/>
</dbReference>
<dbReference type="SUPFAM" id="SSF75005">
    <property type="entry name" value="Arabinanase/levansucrase/invertase"/>
    <property type="match status" value="1"/>
</dbReference>
<dbReference type="InterPro" id="IPR013320">
    <property type="entry name" value="ConA-like_dom_sf"/>
</dbReference>
<evidence type="ECO:0000259" key="5">
    <source>
        <dbReference type="Pfam" id="PF07532"/>
    </source>
</evidence>
<gene>
    <name evidence="7" type="ORF">ACFFMS_20940</name>
</gene>
<keyword evidence="3" id="KW-0378">Hydrolase</keyword>
<dbReference type="Pfam" id="PF20578">
    <property type="entry name" value="aBig_2"/>
    <property type="match status" value="1"/>
</dbReference>
<feature type="domain" description="Bacterial Ig-like" evidence="5">
    <location>
        <begin position="421"/>
        <end position="476"/>
    </location>
</feature>
<accession>A0ABV5WJE8</accession>
<evidence type="ECO:0000259" key="6">
    <source>
        <dbReference type="Pfam" id="PF20578"/>
    </source>
</evidence>
<evidence type="ECO:0000256" key="4">
    <source>
        <dbReference type="ARBA" id="ARBA00023295"/>
    </source>
</evidence>
<proteinExistence type="inferred from homology"/>
<comment type="similarity">
    <text evidence="1">Belongs to the glycosyl hydrolase 43 family.</text>
</comment>
<evidence type="ECO:0000256" key="2">
    <source>
        <dbReference type="ARBA" id="ARBA00022729"/>
    </source>
</evidence>
<evidence type="ECO:0000313" key="8">
    <source>
        <dbReference type="Proteomes" id="UP001589609"/>
    </source>
</evidence>
<feature type="domain" description="Atrophied bacterial Ig" evidence="6">
    <location>
        <begin position="260"/>
        <end position="340"/>
    </location>
</feature>
<feature type="domain" description="Bacterial Ig-like" evidence="5">
    <location>
        <begin position="346"/>
        <end position="403"/>
    </location>
</feature>
<dbReference type="Pfam" id="PF07532">
    <property type="entry name" value="Big_4"/>
    <property type="match status" value="2"/>
</dbReference>
<evidence type="ECO:0000256" key="3">
    <source>
        <dbReference type="ARBA" id="ARBA00022801"/>
    </source>
</evidence>
<dbReference type="InterPro" id="IPR023296">
    <property type="entry name" value="Glyco_hydro_beta-prop_sf"/>
</dbReference>
<dbReference type="Proteomes" id="UP001589609">
    <property type="component" value="Unassembled WGS sequence"/>
</dbReference>
<dbReference type="Pfam" id="PF13385">
    <property type="entry name" value="Laminin_G_3"/>
    <property type="match status" value="1"/>
</dbReference>
<dbReference type="InterPro" id="IPR011081">
    <property type="entry name" value="Big_4"/>
</dbReference>
<keyword evidence="2" id="KW-0732">Signal</keyword>
<name>A0ABV5WJE8_9BACI</name>
<dbReference type="InterPro" id="IPR046780">
    <property type="entry name" value="aBig_2"/>
</dbReference>
<dbReference type="PANTHER" id="PTHR43817">
    <property type="entry name" value="GLYCOSYL HYDROLASE"/>
    <property type="match status" value="1"/>
</dbReference>
<dbReference type="SUPFAM" id="SSF49899">
    <property type="entry name" value="Concanavalin A-like lectins/glucanases"/>
    <property type="match status" value="1"/>
</dbReference>
<keyword evidence="8" id="KW-1185">Reference proteome</keyword>
<dbReference type="Gene3D" id="2.115.10.20">
    <property type="entry name" value="Glycosyl hydrolase domain, family 43"/>
    <property type="match status" value="1"/>
</dbReference>
<reference evidence="7 8" key="1">
    <citation type="submission" date="2024-09" db="EMBL/GenBank/DDBJ databases">
        <authorList>
            <person name="Sun Q."/>
            <person name="Mori K."/>
        </authorList>
    </citation>
    <scope>NUCLEOTIDE SEQUENCE [LARGE SCALE GENOMIC DNA]</scope>
    <source>
        <strain evidence="7 8">JCM 11201</strain>
    </source>
</reference>
<evidence type="ECO:0000313" key="7">
    <source>
        <dbReference type="EMBL" id="MFB9760752.1"/>
    </source>
</evidence>
<dbReference type="CDD" id="cd18817">
    <property type="entry name" value="GH43f_LbAraf43-like"/>
    <property type="match status" value="1"/>
</dbReference>
<protein>
    <submittedName>
        <fullName evidence="7">Family 43 glycosylhydrolase</fullName>
    </submittedName>
</protein>
<dbReference type="EMBL" id="JBHMAF010000167">
    <property type="protein sequence ID" value="MFB9760752.1"/>
    <property type="molecule type" value="Genomic_DNA"/>
</dbReference>
<evidence type="ECO:0000256" key="1">
    <source>
        <dbReference type="ARBA" id="ARBA00009865"/>
    </source>
</evidence>
<dbReference type="Pfam" id="PF04616">
    <property type="entry name" value="Glyco_hydro_43"/>
    <property type="match status" value="1"/>
</dbReference>
<dbReference type="RefSeq" id="WP_379951035.1">
    <property type="nucleotide sequence ID" value="NZ_JBHMAF010000167.1"/>
</dbReference>
<sequence>MRLKKSIPYALAFTLLAAPTTGLVYKNVLAVENTTATSVNQTATNVSPIEESLTTWYKFDQLNGTSITDASGHGKDAAAMNGASLATVNGRTGIDLEHTKSQYVQLPTGIMSTLSDFTISTWVYLDSKTGNWARIFDFGTGANAGKIFMTENLYLDVVGRVADATPSAPKVGEWTHIAISKSGTAHTIYVNGKVGATGTSSKKPSDFGETAYNYIGKSNWPDPYLDGKVSDFRIYNRGLSAEQVQQLVSESMTDQEAVAKAVGTLSLGDTSSVIQDLKLPVTADNGVSISWKSDSPSVISDTGKVTRPVKDQKDTNVTLTATISRNGHSETKNFTVTVLADSIVAIEDVNLRTMVDFPPKLPNKVTVHYYDGHTEQLAVEWNSISPEALSQDGKIQVKGSVYGTKIQPVANISVTKISSVDKVNVKTKQGAAPQLPSTVNVHYSDGSTGALNVNWGQVNVQDYSKPGTFTIKGEATTYEYSDPLIEKRADPHIFKHTDGYYYFTASVPEYDRIILRRAKTLQGLATAEEKVIWTKHASGEMGAHIWAPEIHYIDGKWYIYFAAGAAEDIWKIRPYVLECGDENPLTGTWTEKGMMQKPADSTAFTNFSLDSTTFENNGKRYFAWAQKDGGNSNLYIAEMSNPWTITGKAVMISTPDYSWERQGYWVNEAPSVLKRNGKIFMAYSASATDANYSLGLLTASDTSDLLDPKSWVKSPEPVLRSDETTGLYGPGHNSFTVAEDGKTDILVYHARSYKDIQGDPLYDPNRHTRVKRLTWNADGTPNFTSVPVKGAVPGPTMSVTANVTVEDNAEFAVVTDFSSKQLQPKEKLGAKVQVTSHKSTAQSILVTMALYDSNNQLVDTQSQMQSIAAGAQSLFSLSMKMPAKVDGHKVKVFVWEGEDIESSSLKPVSSPKVLE</sequence>
<dbReference type="PANTHER" id="PTHR43817:SF1">
    <property type="entry name" value="HYDROLASE, FAMILY 43, PUTATIVE (AFU_ORTHOLOGUE AFUA_3G01660)-RELATED"/>
    <property type="match status" value="1"/>
</dbReference>